<accession>A0ABQ5N6L7</accession>
<dbReference type="EMBL" id="BRXR01000001">
    <property type="protein sequence ID" value="GLC30851.1"/>
    <property type="molecule type" value="Genomic_DNA"/>
</dbReference>
<gene>
    <name evidence="2" type="ORF">bsdE14_22610</name>
</gene>
<name>A0ABQ5N6L7_9CLOT</name>
<sequence length="72" mass="8312">MKIIFATLAYILIGVIELRPALKNTKQVDINWYIILFMFSYFLSILLLLKANIPSPLRPFSDFITHLLGLKS</sequence>
<keyword evidence="1" id="KW-1133">Transmembrane helix</keyword>
<proteinExistence type="predicted"/>
<evidence type="ECO:0000313" key="3">
    <source>
        <dbReference type="Proteomes" id="UP001208567"/>
    </source>
</evidence>
<protein>
    <submittedName>
        <fullName evidence="2">Uncharacterized protein</fullName>
    </submittedName>
</protein>
<comment type="caution">
    <text evidence="2">The sequence shown here is derived from an EMBL/GenBank/DDBJ whole genome shotgun (WGS) entry which is preliminary data.</text>
</comment>
<evidence type="ECO:0000313" key="2">
    <source>
        <dbReference type="EMBL" id="GLC30851.1"/>
    </source>
</evidence>
<evidence type="ECO:0000256" key="1">
    <source>
        <dbReference type="SAM" id="Phobius"/>
    </source>
</evidence>
<keyword evidence="1" id="KW-0812">Transmembrane</keyword>
<keyword evidence="1" id="KW-0472">Membrane</keyword>
<keyword evidence="3" id="KW-1185">Reference proteome</keyword>
<reference evidence="2 3" key="1">
    <citation type="journal article" date="2024" name="Int. J. Syst. Evol. Microbiol.">
        <title>Clostridium omnivorum sp. nov., isolated from anoxic soil under the treatment of reductive soil disinfestation.</title>
        <authorList>
            <person name="Ueki A."/>
            <person name="Tonouchi A."/>
            <person name="Kaku N."/>
            <person name="Honma S."/>
            <person name="Ueki K."/>
        </authorList>
    </citation>
    <scope>NUCLEOTIDE SEQUENCE [LARGE SCALE GENOMIC DNA]</scope>
    <source>
        <strain evidence="2 3">E14</strain>
    </source>
</reference>
<dbReference type="RefSeq" id="WP_264850129.1">
    <property type="nucleotide sequence ID" value="NZ_BRXR01000001.1"/>
</dbReference>
<organism evidence="2 3">
    <name type="scientific">Clostridium omnivorum</name>
    <dbReference type="NCBI Taxonomy" id="1604902"/>
    <lineage>
        <taxon>Bacteria</taxon>
        <taxon>Bacillati</taxon>
        <taxon>Bacillota</taxon>
        <taxon>Clostridia</taxon>
        <taxon>Eubacteriales</taxon>
        <taxon>Clostridiaceae</taxon>
        <taxon>Clostridium</taxon>
    </lineage>
</organism>
<feature type="transmembrane region" description="Helical" evidence="1">
    <location>
        <begin position="30"/>
        <end position="49"/>
    </location>
</feature>
<dbReference type="Proteomes" id="UP001208567">
    <property type="component" value="Unassembled WGS sequence"/>
</dbReference>